<feature type="transmembrane region" description="Helical" evidence="2">
    <location>
        <begin position="86"/>
        <end position="107"/>
    </location>
</feature>
<evidence type="ECO:0000259" key="3">
    <source>
        <dbReference type="Pfam" id="PF01757"/>
    </source>
</evidence>
<comment type="caution">
    <text evidence="4">The sequence shown here is derived from an EMBL/GenBank/DDBJ whole genome shotgun (WGS) entry which is preliminary data.</text>
</comment>
<dbReference type="Pfam" id="PF01757">
    <property type="entry name" value="Acyl_transf_3"/>
    <property type="match status" value="1"/>
</dbReference>
<proteinExistence type="predicted"/>
<feature type="domain" description="Acyltransferase 3" evidence="3">
    <location>
        <begin position="13"/>
        <end position="329"/>
    </location>
</feature>
<keyword evidence="4" id="KW-0808">Transferase</keyword>
<dbReference type="GO" id="GO:0016746">
    <property type="term" value="F:acyltransferase activity"/>
    <property type="evidence" value="ECO:0007669"/>
    <property type="project" value="UniProtKB-KW"/>
</dbReference>
<gene>
    <name evidence="4" type="ORF">GCM10009864_72300</name>
</gene>
<feature type="transmembrane region" description="Helical" evidence="2">
    <location>
        <begin position="165"/>
        <end position="182"/>
    </location>
</feature>
<name>A0ABN3SXE6_9ACTN</name>
<feature type="compositionally biased region" description="Low complexity" evidence="1">
    <location>
        <begin position="381"/>
        <end position="399"/>
    </location>
</feature>
<feature type="transmembrane region" description="Helical" evidence="2">
    <location>
        <begin position="215"/>
        <end position="232"/>
    </location>
</feature>
<keyword evidence="2" id="KW-0472">Membrane</keyword>
<feature type="transmembrane region" description="Helical" evidence="2">
    <location>
        <begin position="252"/>
        <end position="272"/>
    </location>
</feature>
<dbReference type="RefSeq" id="WP_344583711.1">
    <property type="nucleotide sequence ID" value="NZ_BAAARK010000043.1"/>
</dbReference>
<protein>
    <submittedName>
        <fullName evidence="4">Acyltransferase</fullName>
    </submittedName>
</protein>
<evidence type="ECO:0000313" key="5">
    <source>
        <dbReference type="Proteomes" id="UP001500994"/>
    </source>
</evidence>
<keyword evidence="2" id="KW-0812">Transmembrane</keyword>
<organism evidence="4 5">
    <name type="scientific">Streptomyces lunalinharesii</name>
    <dbReference type="NCBI Taxonomy" id="333384"/>
    <lineage>
        <taxon>Bacteria</taxon>
        <taxon>Bacillati</taxon>
        <taxon>Actinomycetota</taxon>
        <taxon>Actinomycetes</taxon>
        <taxon>Kitasatosporales</taxon>
        <taxon>Streptomycetaceae</taxon>
        <taxon>Streptomyces</taxon>
    </lineage>
</organism>
<feature type="transmembrane region" description="Helical" evidence="2">
    <location>
        <begin position="279"/>
        <end position="297"/>
    </location>
</feature>
<keyword evidence="2" id="KW-1133">Transmembrane helix</keyword>
<dbReference type="Proteomes" id="UP001500994">
    <property type="component" value="Unassembled WGS sequence"/>
</dbReference>
<feature type="transmembrane region" description="Helical" evidence="2">
    <location>
        <begin position="309"/>
        <end position="333"/>
    </location>
</feature>
<dbReference type="PANTHER" id="PTHR23028">
    <property type="entry name" value="ACETYLTRANSFERASE"/>
    <property type="match status" value="1"/>
</dbReference>
<feature type="transmembrane region" description="Helical" evidence="2">
    <location>
        <begin position="188"/>
        <end position="208"/>
    </location>
</feature>
<keyword evidence="5" id="KW-1185">Reference proteome</keyword>
<feature type="region of interest" description="Disordered" evidence="1">
    <location>
        <begin position="352"/>
        <end position="414"/>
    </location>
</feature>
<evidence type="ECO:0000256" key="1">
    <source>
        <dbReference type="SAM" id="MobiDB-lite"/>
    </source>
</evidence>
<sequence length="414" mass="46102">MTEQRSGSRLAVLDGLRLLAALMVVFYHYVALARPWGHSTDTIFPTAHKLAQYGWLGVEIFFLISGFVICMSVWGRTVGGFAVSRLSRLFPAYWVGILLTVVVVKMWPEVSSLHGWDTVITNLTMLQGGNNTPNVDPVYWTLFVELKFYLIMVVVVLFGVTYRNCLILCGVWTAAAALAPVLKTPLLTAFAMPQYAPFFIAGIAFYLMRRFRPNAVLWAIVVLQLLLAQRYIDYRLATNLGKAAVDALPTWPARFIITAAFALIAAIALGVFDRIQWKWLTTAGALTYPLYVIHMNIGMTLIHHYRNQIPAPVLVATVTILMLMAAWFIHLLVERPLGKWLRTTMRRGIDDVRQHVTPPRMHARRSTLQTATEPPQSPTVSASSCHPASTATAPTATSHPTPPAKPPNPRRSSP</sequence>
<dbReference type="PANTHER" id="PTHR23028:SF53">
    <property type="entry name" value="ACYL_TRANSF_3 DOMAIN-CONTAINING PROTEIN"/>
    <property type="match status" value="1"/>
</dbReference>
<keyword evidence="4" id="KW-0012">Acyltransferase</keyword>
<feature type="compositionally biased region" description="Polar residues" evidence="1">
    <location>
        <begin position="366"/>
        <end position="380"/>
    </location>
</feature>
<dbReference type="EMBL" id="BAAARK010000043">
    <property type="protein sequence ID" value="GAA2688004.1"/>
    <property type="molecule type" value="Genomic_DNA"/>
</dbReference>
<accession>A0ABN3SXE6</accession>
<feature type="transmembrane region" description="Helical" evidence="2">
    <location>
        <begin position="50"/>
        <end position="74"/>
    </location>
</feature>
<feature type="transmembrane region" description="Helical" evidence="2">
    <location>
        <begin position="12"/>
        <end position="30"/>
    </location>
</feature>
<evidence type="ECO:0000256" key="2">
    <source>
        <dbReference type="SAM" id="Phobius"/>
    </source>
</evidence>
<evidence type="ECO:0000313" key="4">
    <source>
        <dbReference type="EMBL" id="GAA2688004.1"/>
    </source>
</evidence>
<reference evidence="4 5" key="1">
    <citation type="journal article" date="2019" name="Int. J. Syst. Evol. Microbiol.">
        <title>The Global Catalogue of Microorganisms (GCM) 10K type strain sequencing project: providing services to taxonomists for standard genome sequencing and annotation.</title>
        <authorList>
            <consortium name="The Broad Institute Genomics Platform"/>
            <consortium name="The Broad Institute Genome Sequencing Center for Infectious Disease"/>
            <person name="Wu L."/>
            <person name="Ma J."/>
        </authorList>
    </citation>
    <scope>NUCLEOTIDE SEQUENCE [LARGE SCALE GENOMIC DNA]</scope>
    <source>
        <strain evidence="4 5">JCM 16374</strain>
    </source>
</reference>
<dbReference type="InterPro" id="IPR050879">
    <property type="entry name" value="Acyltransferase_3"/>
</dbReference>
<feature type="transmembrane region" description="Helical" evidence="2">
    <location>
        <begin position="138"/>
        <end position="158"/>
    </location>
</feature>
<feature type="compositionally biased region" description="Pro residues" evidence="1">
    <location>
        <begin position="400"/>
        <end position="414"/>
    </location>
</feature>
<dbReference type="InterPro" id="IPR002656">
    <property type="entry name" value="Acyl_transf_3_dom"/>
</dbReference>